<gene>
    <name evidence="1" type="ORF">CTRI78_v004478</name>
</gene>
<dbReference type="Proteomes" id="UP000295703">
    <property type="component" value="Unassembled WGS sequence"/>
</dbReference>
<accession>A0A4R8RH05</accession>
<sequence length="385" mass="43142">MESPLQFEQLPTEVLVDTLASICDMHCLWNLLLASPASYRVFNRYSEEIFWPAISDSIVPSQTQEIIRFILLLRAGAFRKTKLDDIVRKIKDREAGIVLGKSEELGYDFPTADTSKRPSLSGKRRILSLAAQVHCLSRSCIDHCLNQLAVARAEKRADWTGADDQIRRPSWVEEQRVVRAVWRIQLVFELKRAARSGLVLCAKDDAADELNIQAFYDSSTSNLKAAYHEVMTAVEYLEHVHGTATPFASREGLPPPTWPLYNFSPSSLRMPTTSALRRSSMVLPTDGLWIVDSMSRGAHSPIKYAGFDPYRALGFAIWDRHRLADMGLASPPGQGRVTGLGSYFSYWLRLLSAGDIVKAKEAMREVESQGGRLGPLQPMIQDNES</sequence>
<comment type="caution">
    <text evidence="1">The sequence shown here is derived from an EMBL/GenBank/DDBJ whole genome shotgun (WGS) entry which is preliminary data.</text>
</comment>
<name>A0A4R8RH05_COLTR</name>
<proteinExistence type="predicted"/>
<evidence type="ECO:0008006" key="3">
    <source>
        <dbReference type="Google" id="ProtNLM"/>
    </source>
</evidence>
<dbReference type="AlphaFoldDB" id="A0A4R8RH05"/>
<evidence type="ECO:0000313" key="2">
    <source>
        <dbReference type="Proteomes" id="UP000295703"/>
    </source>
</evidence>
<organism evidence="1 2">
    <name type="scientific">Colletotrichum trifolii</name>
    <dbReference type="NCBI Taxonomy" id="5466"/>
    <lineage>
        <taxon>Eukaryota</taxon>
        <taxon>Fungi</taxon>
        <taxon>Dikarya</taxon>
        <taxon>Ascomycota</taxon>
        <taxon>Pezizomycotina</taxon>
        <taxon>Sordariomycetes</taxon>
        <taxon>Hypocreomycetidae</taxon>
        <taxon>Glomerellales</taxon>
        <taxon>Glomerellaceae</taxon>
        <taxon>Colletotrichum</taxon>
        <taxon>Colletotrichum orbiculare species complex</taxon>
    </lineage>
</organism>
<evidence type="ECO:0000313" key="1">
    <source>
        <dbReference type="EMBL" id="TDZ61160.1"/>
    </source>
</evidence>
<reference evidence="1 2" key="1">
    <citation type="submission" date="2018-12" db="EMBL/GenBank/DDBJ databases">
        <title>Genome sequence and assembly of Colletotrichum trifolii.</title>
        <authorList>
            <person name="Gan P."/>
            <person name="Shirasu K."/>
        </authorList>
    </citation>
    <scope>NUCLEOTIDE SEQUENCE [LARGE SCALE GENOMIC DNA]</scope>
    <source>
        <strain evidence="1 2">543-2</strain>
    </source>
</reference>
<keyword evidence="2" id="KW-1185">Reference proteome</keyword>
<dbReference type="STRING" id="5466.A0A4R8RH05"/>
<protein>
    <recommendedName>
        <fullName evidence="3">F-box domain-containing protein</fullName>
    </recommendedName>
</protein>
<dbReference type="EMBL" id="RYZW01000032">
    <property type="protein sequence ID" value="TDZ61160.1"/>
    <property type="molecule type" value="Genomic_DNA"/>
</dbReference>